<organism evidence="3">
    <name type="scientific">marine sediment metagenome</name>
    <dbReference type="NCBI Taxonomy" id="412755"/>
    <lineage>
        <taxon>unclassified sequences</taxon>
        <taxon>metagenomes</taxon>
        <taxon>ecological metagenomes</taxon>
    </lineage>
</organism>
<dbReference type="AlphaFoldDB" id="X0XZP6"/>
<dbReference type="EMBL" id="BARS01051813">
    <property type="protein sequence ID" value="GAG48944.1"/>
    <property type="molecule type" value="Genomic_DNA"/>
</dbReference>
<dbReference type="Pfam" id="PF07589">
    <property type="entry name" value="PEP-CTERM"/>
    <property type="match status" value="1"/>
</dbReference>
<proteinExistence type="predicted"/>
<evidence type="ECO:0000256" key="1">
    <source>
        <dbReference type="SAM" id="Phobius"/>
    </source>
</evidence>
<feature type="domain" description="Ice-binding protein C-terminal" evidence="2">
    <location>
        <begin position="18"/>
        <end position="38"/>
    </location>
</feature>
<keyword evidence="1" id="KW-1133">Transmembrane helix</keyword>
<dbReference type="NCBIfam" id="TIGR02595">
    <property type="entry name" value="PEP_CTERM"/>
    <property type="match status" value="1"/>
</dbReference>
<accession>X0XZP6</accession>
<keyword evidence="1" id="KW-0812">Transmembrane</keyword>
<reference evidence="3" key="1">
    <citation type="journal article" date="2014" name="Front. Microbiol.">
        <title>High frequency of phylogenetically diverse reductive dehalogenase-homologous genes in deep subseafloor sedimentary metagenomes.</title>
        <authorList>
            <person name="Kawai M."/>
            <person name="Futagami T."/>
            <person name="Toyoda A."/>
            <person name="Takaki Y."/>
            <person name="Nishi S."/>
            <person name="Hori S."/>
            <person name="Arai W."/>
            <person name="Tsubouchi T."/>
            <person name="Morono Y."/>
            <person name="Uchiyama I."/>
            <person name="Ito T."/>
            <person name="Fujiyama A."/>
            <person name="Inagaki F."/>
            <person name="Takami H."/>
        </authorList>
    </citation>
    <scope>NUCLEOTIDE SEQUENCE</scope>
    <source>
        <strain evidence="3">Expedition CK06-06</strain>
    </source>
</reference>
<name>X0XZP6_9ZZZZ</name>
<keyword evidence="1" id="KW-0472">Membrane</keyword>
<sequence length="39" mass="4097">AGTGVNPNGDQEGWVAVVPEPSTLLLLTLAGLSTIRRRH</sequence>
<evidence type="ECO:0000259" key="2">
    <source>
        <dbReference type="Pfam" id="PF07589"/>
    </source>
</evidence>
<protein>
    <recommendedName>
        <fullName evidence="2">Ice-binding protein C-terminal domain-containing protein</fullName>
    </recommendedName>
</protein>
<feature type="non-terminal residue" evidence="3">
    <location>
        <position position="1"/>
    </location>
</feature>
<feature type="transmembrane region" description="Helical" evidence="1">
    <location>
        <begin position="14"/>
        <end position="35"/>
    </location>
</feature>
<dbReference type="InterPro" id="IPR013424">
    <property type="entry name" value="Ice-binding_C"/>
</dbReference>
<evidence type="ECO:0000313" key="3">
    <source>
        <dbReference type="EMBL" id="GAG48944.1"/>
    </source>
</evidence>
<gene>
    <name evidence="3" type="ORF">S01H1_77115</name>
</gene>
<comment type="caution">
    <text evidence="3">The sequence shown here is derived from an EMBL/GenBank/DDBJ whole genome shotgun (WGS) entry which is preliminary data.</text>
</comment>